<dbReference type="InterPro" id="IPR032675">
    <property type="entry name" value="LRR_dom_sf"/>
</dbReference>
<accession>A0ABP0V5T9</accession>
<evidence type="ECO:0000313" key="4">
    <source>
        <dbReference type="EMBL" id="CAK9236907.1"/>
    </source>
</evidence>
<evidence type="ECO:0000256" key="1">
    <source>
        <dbReference type="ARBA" id="ARBA00022614"/>
    </source>
</evidence>
<name>A0ABP0V5T9_9BRYO</name>
<dbReference type="InterPro" id="IPR001611">
    <property type="entry name" value="Leu-rich_rpt"/>
</dbReference>
<dbReference type="SMART" id="SM00364">
    <property type="entry name" value="LRR_BAC"/>
    <property type="match status" value="8"/>
</dbReference>
<dbReference type="EMBL" id="OZ019901">
    <property type="protein sequence ID" value="CAK9236907.1"/>
    <property type="molecule type" value="Genomic_DNA"/>
</dbReference>
<gene>
    <name evidence="4" type="ORF">CSSPTR1EN2_LOCUS23307</name>
</gene>
<dbReference type="Gene3D" id="3.80.10.10">
    <property type="entry name" value="Ribonuclease Inhibitor"/>
    <property type="match status" value="2"/>
</dbReference>
<dbReference type="PROSITE" id="PS51450">
    <property type="entry name" value="LRR"/>
    <property type="match status" value="2"/>
</dbReference>
<dbReference type="InterPro" id="IPR055414">
    <property type="entry name" value="LRR_R13L4/SHOC2-like"/>
</dbReference>
<dbReference type="Proteomes" id="UP001497512">
    <property type="component" value="Chromosome 9"/>
</dbReference>
<evidence type="ECO:0000259" key="3">
    <source>
        <dbReference type="Pfam" id="PF23598"/>
    </source>
</evidence>
<proteinExistence type="predicted"/>
<keyword evidence="2" id="KW-0677">Repeat</keyword>
<keyword evidence="5" id="KW-1185">Reference proteome</keyword>
<dbReference type="SMART" id="SM00369">
    <property type="entry name" value="LRR_TYP"/>
    <property type="match status" value="6"/>
</dbReference>
<dbReference type="PANTHER" id="PTHR48051">
    <property type="match status" value="1"/>
</dbReference>
<dbReference type="SUPFAM" id="SSF52058">
    <property type="entry name" value="L domain-like"/>
    <property type="match status" value="1"/>
</dbReference>
<dbReference type="Pfam" id="PF23598">
    <property type="entry name" value="LRR_14"/>
    <property type="match status" value="1"/>
</dbReference>
<dbReference type="PANTHER" id="PTHR48051:SF56">
    <property type="entry name" value="PLANT INTRACELLULAR RAS-GROUP-RELATED LRR PROTEIN 6-LIKE"/>
    <property type="match status" value="1"/>
</dbReference>
<dbReference type="InterPro" id="IPR003591">
    <property type="entry name" value="Leu-rich_rpt_typical-subtyp"/>
</dbReference>
<sequence>MHQSMLGVRPSAEAVEAARHALAHIDFCLLQQLEKSDVMEAGRKEELKEAAEREKLPYKSLIHINNSYEEMTKHGGVNFHAKLKSFAVLDGAAAAEFDFGHDQLDVKNPHMFLHQAEDQKYDFLELSGQGLKYVPENVQKMFALSSLILSNNRLETIPETIAGLTSLMTLDVQSNQLQTLPDAIGSLKKLKKLNVSGNLLKVLPESIGSCSNLLELSANFNQLEVWPTSFGSKLLKLEKLCLQLNNLTGLPESIGELGSLRILDLHFNKLRSLPPTIGKLLKLEALNVSSNFNNLTSLPHEIGELISLTHLDLSFNQIRELPPSLAKLKMLKTLKLDQNPLMSPPMDVVQHSHEAVVGYLDHLSSDLETKMTTCGGIKVSCLNIPSSPRRDNIGGWVPVRGGGSWMTSLLSHLICGNINGMHNGSSMGKLMRWQEYHSDDDFHFPL</sequence>
<evidence type="ECO:0000313" key="5">
    <source>
        <dbReference type="Proteomes" id="UP001497512"/>
    </source>
</evidence>
<reference evidence="4" key="1">
    <citation type="submission" date="2024-02" db="EMBL/GenBank/DDBJ databases">
        <authorList>
            <consortium name="ELIXIR-Norway"/>
            <consortium name="Elixir Norway"/>
        </authorList>
    </citation>
    <scope>NUCLEOTIDE SEQUENCE</scope>
</reference>
<keyword evidence="1" id="KW-0433">Leucine-rich repeat</keyword>
<dbReference type="InterPro" id="IPR050216">
    <property type="entry name" value="LRR_domain-containing"/>
</dbReference>
<dbReference type="Pfam" id="PF13855">
    <property type="entry name" value="LRR_8"/>
    <property type="match status" value="1"/>
</dbReference>
<feature type="domain" description="Disease resistance R13L4/SHOC-2-like LRR" evidence="3">
    <location>
        <begin position="135"/>
        <end position="240"/>
    </location>
</feature>
<dbReference type="Pfam" id="PF00560">
    <property type="entry name" value="LRR_1"/>
    <property type="match status" value="1"/>
</dbReference>
<organism evidence="4 5">
    <name type="scientific">Sphagnum troendelagicum</name>
    <dbReference type="NCBI Taxonomy" id="128251"/>
    <lineage>
        <taxon>Eukaryota</taxon>
        <taxon>Viridiplantae</taxon>
        <taxon>Streptophyta</taxon>
        <taxon>Embryophyta</taxon>
        <taxon>Bryophyta</taxon>
        <taxon>Sphagnophytina</taxon>
        <taxon>Sphagnopsida</taxon>
        <taxon>Sphagnales</taxon>
        <taxon>Sphagnaceae</taxon>
        <taxon>Sphagnum</taxon>
    </lineage>
</organism>
<protein>
    <recommendedName>
        <fullName evidence="3">Disease resistance R13L4/SHOC-2-like LRR domain-containing protein</fullName>
    </recommendedName>
</protein>
<evidence type="ECO:0000256" key="2">
    <source>
        <dbReference type="ARBA" id="ARBA00022737"/>
    </source>
</evidence>